<protein>
    <submittedName>
        <fullName evidence="1">Uncharacterized protein</fullName>
    </submittedName>
</protein>
<proteinExistence type="predicted"/>
<reference evidence="1" key="1">
    <citation type="submission" date="2023-06" db="EMBL/GenBank/DDBJ databases">
        <title>Reference genome for the Northern bat (Eptesicus nilssonii), a most northern bat species.</title>
        <authorList>
            <person name="Laine V.N."/>
            <person name="Pulliainen A.T."/>
            <person name="Lilley T.M."/>
        </authorList>
    </citation>
    <scope>NUCLEOTIDE SEQUENCE</scope>
    <source>
        <strain evidence="1">BLF_Eptnil</strain>
        <tissue evidence="1">Kidney</tissue>
    </source>
</reference>
<dbReference type="AlphaFoldDB" id="A0AA40HNN7"/>
<dbReference type="Proteomes" id="UP001177744">
    <property type="component" value="Unassembled WGS sequence"/>
</dbReference>
<keyword evidence="2" id="KW-1185">Reference proteome</keyword>
<evidence type="ECO:0000313" key="2">
    <source>
        <dbReference type="Proteomes" id="UP001177744"/>
    </source>
</evidence>
<name>A0AA40HNN7_CNENI</name>
<evidence type="ECO:0000313" key="1">
    <source>
        <dbReference type="EMBL" id="KAK1334614.1"/>
    </source>
</evidence>
<comment type="caution">
    <text evidence="1">The sequence shown here is derived from an EMBL/GenBank/DDBJ whole genome shotgun (WGS) entry which is preliminary data.</text>
</comment>
<dbReference type="EMBL" id="JAULJE010000015">
    <property type="protein sequence ID" value="KAK1334614.1"/>
    <property type="molecule type" value="Genomic_DNA"/>
</dbReference>
<accession>A0AA40HNN7</accession>
<sequence length="107" mass="11437">MTSLSEQVTSFSEKVTLLSEQVTSIRAAMKEDADDATHLLDRQALGTILTMLLPLQLFLLTQLIAPRPLSSLLSSSQLKGVLTGVLQSVLGSVVKTLVEGKALSLET</sequence>
<organism evidence="1 2">
    <name type="scientific">Cnephaeus nilssonii</name>
    <name type="common">Northern bat</name>
    <name type="synonym">Eptesicus nilssonii</name>
    <dbReference type="NCBI Taxonomy" id="3371016"/>
    <lineage>
        <taxon>Eukaryota</taxon>
        <taxon>Metazoa</taxon>
        <taxon>Chordata</taxon>
        <taxon>Craniata</taxon>
        <taxon>Vertebrata</taxon>
        <taxon>Euteleostomi</taxon>
        <taxon>Mammalia</taxon>
        <taxon>Eutheria</taxon>
        <taxon>Laurasiatheria</taxon>
        <taxon>Chiroptera</taxon>
        <taxon>Yangochiroptera</taxon>
        <taxon>Vespertilionidae</taxon>
        <taxon>Cnephaeus</taxon>
    </lineage>
</organism>
<gene>
    <name evidence="1" type="ORF">QTO34_005621</name>
</gene>